<accession>A0A518GHH8</accession>
<dbReference type="OrthoDB" id="9805367at2"/>
<evidence type="ECO:0000256" key="4">
    <source>
        <dbReference type="ARBA" id="ARBA00022729"/>
    </source>
</evidence>
<dbReference type="GO" id="GO:0070009">
    <property type="term" value="F:serine-type aminopeptidase activity"/>
    <property type="evidence" value="ECO:0007669"/>
    <property type="project" value="UniProtKB-UniRule"/>
</dbReference>
<comment type="similarity">
    <text evidence="1 6">Belongs to the peptidase S46 family.</text>
</comment>
<keyword evidence="8" id="KW-1185">Reference proteome</keyword>
<evidence type="ECO:0000256" key="3">
    <source>
        <dbReference type="ARBA" id="ARBA00022670"/>
    </source>
</evidence>
<name>A0A518GHH8_9BACT</name>
<feature type="chain" id="PRO_5023045589" description="Dipeptidyl-peptidase" evidence="6">
    <location>
        <begin position="21"/>
        <end position="673"/>
    </location>
</feature>
<dbReference type="AlphaFoldDB" id="A0A518GHH8"/>
<dbReference type="InterPro" id="IPR019500">
    <property type="entry name" value="Pep_S46"/>
</dbReference>
<keyword evidence="6" id="KW-0720">Serine protease</keyword>
<dbReference type="PANTHER" id="PTHR38469">
    <property type="entry name" value="PERIPLASMIC PEPTIDASE SUBFAMILY S1B"/>
    <property type="match status" value="1"/>
</dbReference>
<gene>
    <name evidence="7" type="ORF">Q31a_64450</name>
</gene>
<proteinExistence type="inferred from homology"/>
<keyword evidence="4 6" id="KW-0732">Signal</keyword>
<keyword evidence="5 6" id="KW-0378">Hydrolase</keyword>
<evidence type="ECO:0000256" key="6">
    <source>
        <dbReference type="RuleBase" id="RU366067"/>
    </source>
</evidence>
<dbReference type="GO" id="GO:0043171">
    <property type="term" value="P:peptide catabolic process"/>
    <property type="evidence" value="ECO:0007669"/>
    <property type="project" value="UniProtKB-UniRule"/>
</dbReference>
<evidence type="ECO:0000256" key="2">
    <source>
        <dbReference type="ARBA" id="ARBA00022438"/>
    </source>
</evidence>
<dbReference type="GO" id="GO:0008239">
    <property type="term" value="F:dipeptidyl-peptidase activity"/>
    <property type="evidence" value="ECO:0007669"/>
    <property type="project" value="UniProtKB-UniRule"/>
</dbReference>
<dbReference type="EC" id="3.4.14.-" evidence="6"/>
<keyword evidence="2 6" id="KW-0031">Aminopeptidase</keyword>
<dbReference type="SUPFAM" id="SSF50494">
    <property type="entry name" value="Trypsin-like serine proteases"/>
    <property type="match status" value="1"/>
</dbReference>
<organism evidence="7 8">
    <name type="scientific">Aureliella helgolandensis</name>
    <dbReference type="NCBI Taxonomy" id="2527968"/>
    <lineage>
        <taxon>Bacteria</taxon>
        <taxon>Pseudomonadati</taxon>
        <taxon>Planctomycetota</taxon>
        <taxon>Planctomycetia</taxon>
        <taxon>Pirellulales</taxon>
        <taxon>Pirellulaceae</taxon>
        <taxon>Aureliella</taxon>
    </lineage>
</organism>
<evidence type="ECO:0000313" key="8">
    <source>
        <dbReference type="Proteomes" id="UP000318017"/>
    </source>
</evidence>
<comment type="function">
    <text evidence="6">Catalyzes the removal of dipeptides from the N-terminus of oligopeptides.</text>
</comment>
<dbReference type="InterPro" id="IPR009003">
    <property type="entry name" value="Peptidase_S1_PA"/>
</dbReference>
<reference evidence="7 8" key="1">
    <citation type="submission" date="2019-02" db="EMBL/GenBank/DDBJ databases">
        <title>Deep-cultivation of Planctomycetes and their phenomic and genomic characterization uncovers novel biology.</title>
        <authorList>
            <person name="Wiegand S."/>
            <person name="Jogler M."/>
            <person name="Boedeker C."/>
            <person name="Pinto D."/>
            <person name="Vollmers J."/>
            <person name="Rivas-Marin E."/>
            <person name="Kohn T."/>
            <person name="Peeters S.H."/>
            <person name="Heuer A."/>
            <person name="Rast P."/>
            <person name="Oberbeckmann S."/>
            <person name="Bunk B."/>
            <person name="Jeske O."/>
            <person name="Meyerdierks A."/>
            <person name="Storesund J.E."/>
            <person name="Kallscheuer N."/>
            <person name="Luecker S."/>
            <person name="Lage O.M."/>
            <person name="Pohl T."/>
            <person name="Merkel B.J."/>
            <person name="Hornburger P."/>
            <person name="Mueller R.-W."/>
            <person name="Bruemmer F."/>
            <person name="Labrenz M."/>
            <person name="Spormann A.M."/>
            <person name="Op den Camp H."/>
            <person name="Overmann J."/>
            <person name="Amann R."/>
            <person name="Jetten M.S.M."/>
            <person name="Mascher T."/>
            <person name="Medema M.H."/>
            <person name="Devos D.P."/>
            <person name="Kaster A.-K."/>
            <person name="Ovreas L."/>
            <person name="Rohde M."/>
            <person name="Galperin M.Y."/>
            <person name="Jogler C."/>
        </authorList>
    </citation>
    <scope>NUCLEOTIDE SEQUENCE [LARGE SCALE GENOMIC DNA]</scope>
    <source>
        <strain evidence="7 8">Q31a</strain>
    </source>
</reference>
<dbReference type="GO" id="GO:0006508">
    <property type="term" value="P:proteolysis"/>
    <property type="evidence" value="ECO:0007669"/>
    <property type="project" value="UniProtKB-KW"/>
</dbReference>
<dbReference type="Gene3D" id="2.40.10.10">
    <property type="entry name" value="Trypsin-like serine proteases"/>
    <property type="match status" value="1"/>
</dbReference>
<evidence type="ECO:0000256" key="1">
    <source>
        <dbReference type="ARBA" id="ARBA00010491"/>
    </source>
</evidence>
<sequence length="673" mass="74398" precursor="true">MRKLSLSLLLPALFCINAHGDEGMWLFNALPTAQLKQKYDFDVTQEWTNHVRLASVRFNSGGSASFISSNGLVLTNHHVAADTLYKLSTPQRNIADEGYYATSPEQELKAPDLELNQLVAIRDVTEEVNASVQEGMPAGEASKARQAAMARIEQQSKDESGLRSDVVTLYGGGRYHLYQYKQYTDVRLVWAPEAKTAFFGGDADNFEYPRFCLDVTIFRVYENNQPAKIEHFLEANPNGAQAEELVFVSGNPGRTQRILTAEALEYQRDHRMPRVLDLLRRKEILLQQYALGGPEQARRGHDELFGIQNSRKAYTGMLEGLQTPGFINRKQESAAALQAAAGSDSAWKTIAAVQQKRIELQSRTGSLRSQLYGIAEDLVLMAAEDQLSSGERLREFRDSNRQSLEQALFSPAPLYDDLERVQLADELARFAETRGGSDSLVQQVLAGKSPRQRASELLADTQLFDVAARKKLAAAGTSGIANSQDALIQLAKILEPEYRALRTLTEELDEQERQAYATITEAKFSAEGESVYPDATFTLRLAYGAVKGYQEDGQDIPANTTLGGAFEHETAHGKTDDWILPESWHAAREQLDASTPFNFVCTADIIGGNSGSPVIDREGKLVGVIFDGNIQSLTADFYHSETQGRAVAVHIAAVLEALDKVYDAQALRQQIGH</sequence>
<protein>
    <recommendedName>
        <fullName evidence="6">Dipeptidyl-peptidase</fullName>
        <ecNumber evidence="6">3.4.14.-</ecNumber>
    </recommendedName>
</protein>
<feature type="signal peptide" evidence="6">
    <location>
        <begin position="1"/>
        <end position="20"/>
    </location>
</feature>
<evidence type="ECO:0000313" key="7">
    <source>
        <dbReference type="EMBL" id="QDV28052.1"/>
    </source>
</evidence>
<dbReference type="InterPro" id="IPR043504">
    <property type="entry name" value="Peptidase_S1_PA_chymotrypsin"/>
</dbReference>
<dbReference type="KEGG" id="ahel:Q31a_64450"/>
<dbReference type="Proteomes" id="UP000318017">
    <property type="component" value="Chromosome"/>
</dbReference>
<dbReference type="PANTHER" id="PTHR38469:SF1">
    <property type="entry name" value="PERIPLASMIC PEPTIDASE SUBFAMILY S1B"/>
    <property type="match status" value="1"/>
</dbReference>
<dbReference type="RefSeq" id="WP_145086399.1">
    <property type="nucleotide sequence ID" value="NZ_CP036298.1"/>
</dbReference>
<dbReference type="Pfam" id="PF10459">
    <property type="entry name" value="Peptidase_S46"/>
    <property type="match status" value="1"/>
</dbReference>
<dbReference type="EMBL" id="CP036298">
    <property type="protein sequence ID" value="QDV28052.1"/>
    <property type="molecule type" value="Genomic_DNA"/>
</dbReference>
<keyword evidence="3 6" id="KW-0645">Protease</keyword>
<evidence type="ECO:0000256" key="5">
    <source>
        <dbReference type="ARBA" id="ARBA00022801"/>
    </source>
</evidence>